<dbReference type="GO" id="GO:0007165">
    <property type="term" value="P:signal transduction"/>
    <property type="evidence" value="ECO:0007669"/>
    <property type="project" value="InterPro"/>
</dbReference>
<dbReference type="InterPro" id="IPR036061">
    <property type="entry name" value="CheW-like_dom_sf"/>
</dbReference>
<dbReference type="GO" id="GO:0005829">
    <property type="term" value="C:cytosol"/>
    <property type="evidence" value="ECO:0007669"/>
    <property type="project" value="TreeGrafter"/>
</dbReference>
<protein>
    <recommendedName>
        <fullName evidence="1">CheW-like domain-containing protein</fullName>
    </recommendedName>
</protein>
<dbReference type="Pfam" id="PF01584">
    <property type="entry name" value="CheW"/>
    <property type="match status" value="3"/>
</dbReference>
<evidence type="ECO:0000313" key="2">
    <source>
        <dbReference type="EMBL" id="BBO89191.1"/>
    </source>
</evidence>
<sequence>MDSTQYREQRFASFILDREKGTEVAIDAEMVLEATGISRDLHPLATGADFLEGMMRLREDTIPVINLKKRLGLTRTDYIAEAKVAVVGMSGFRFGLLVDDIRDVLMVSDENIHPIHPALLTEMSLITNLIKLENGQRTLQLLNLQRLFGDTQVARQCQAVDTDTAAAIPGKQRTFSRFVVFTVRDQHYGIPVEQAQEITFLSEIDKTFKSDSIEGSLDLRGHAIPVINAAHLFQQKLDSGSPGVGTRVLVLDSEEFQYGLIVDRICEIICIADDDVMCLPHSGNSAVSGVYQQADGSNIMLIRVNELIGDQQQGLRSVARLKSRVGDDAAAAVRADTRHLITADCYLVFSIGRKFAVELNDVQEIIEPTALMNIPAAGGVDQRALNLRGSVIPVVNLRCFYQFDTDEAPENQKLIIAKNGDQLIALEVDQILTIYKQVQFQKTPSLNPKFSGKQDTLDRLIEFSDESGITEHVLVINVGAMMNNHLGLSANYESTTDQATVKENSNGDNSA</sequence>
<dbReference type="Gene3D" id="2.40.50.180">
    <property type="entry name" value="CheA-289, Domain 4"/>
    <property type="match status" value="3"/>
</dbReference>
<dbReference type="Proteomes" id="UP000422108">
    <property type="component" value="Chromosome"/>
</dbReference>
<dbReference type="PROSITE" id="PS50851">
    <property type="entry name" value="CHEW"/>
    <property type="match status" value="3"/>
</dbReference>
<feature type="domain" description="CheW-like" evidence="1">
    <location>
        <begin position="342"/>
        <end position="487"/>
    </location>
</feature>
<evidence type="ECO:0000313" key="3">
    <source>
        <dbReference type="Proteomes" id="UP000422108"/>
    </source>
</evidence>
<name>A0A5K8A9L2_9BACT</name>
<accession>A0A5K8A9L2</accession>
<dbReference type="Gene3D" id="2.30.30.40">
    <property type="entry name" value="SH3 Domains"/>
    <property type="match status" value="2"/>
</dbReference>
<dbReference type="PANTHER" id="PTHR22617">
    <property type="entry name" value="CHEMOTAXIS SENSOR HISTIDINE KINASE-RELATED"/>
    <property type="match status" value="1"/>
</dbReference>
<feature type="domain" description="CheW-like" evidence="1">
    <location>
        <begin position="175"/>
        <end position="313"/>
    </location>
</feature>
<keyword evidence="3" id="KW-1185">Reference proteome</keyword>
<dbReference type="GO" id="GO:0006935">
    <property type="term" value="P:chemotaxis"/>
    <property type="evidence" value="ECO:0007669"/>
    <property type="project" value="InterPro"/>
</dbReference>
<dbReference type="SUPFAM" id="SSF50341">
    <property type="entry name" value="CheW-like"/>
    <property type="match status" value="3"/>
</dbReference>
<dbReference type="SMART" id="SM00260">
    <property type="entry name" value="CheW"/>
    <property type="match status" value="3"/>
</dbReference>
<dbReference type="InterPro" id="IPR002545">
    <property type="entry name" value="CheW-lke_dom"/>
</dbReference>
<dbReference type="InterPro" id="IPR039315">
    <property type="entry name" value="CheW"/>
</dbReference>
<dbReference type="AlphaFoldDB" id="A0A5K8A9L2"/>
<dbReference type="RefSeq" id="WP_162458897.1">
    <property type="nucleotide sequence ID" value="NZ_AP021879.1"/>
</dbReference>
<dbReference type="PANTHER" id="PTHR22617:SF23">
    <property type="entry name" value="CHEMOTAXIS PROTEIN CHEW"/>
    <property type="match status" value="1"/>
</dbReference>
<reference evidence="2 3" key="1">
    <citation type="submission" date="2019-11" db="EMBL/GenBank/DDBJ databases">
        <title>Comparative genomics of hydrocarbon-degrading Desulfosarcina strains.</title>
        <authorList>
            <person name="Watanabe M."/>
            <person name="Kojima H."/>
            <person name="Fukui M."/>
        </authorList>
    </citation>
    <scope>NUCLEOTIDE SEQUENCE [LARGE SCALE GENOMIC DNA]</scope>
    <source>
        <strain evidence="3">oXyS1</strain>
    </source>
</reference>
<evidence type="ECO:0000259" key="1">
    <source>
        <dbReference type="PROSITE" id="PS50851"/>
    </source>
</evidence>
<proteinExistence type="predicted"/>
<organism evidence="2 3">
    <name type="scientific">Desulfosarcina ovata subsp. ovata</name>
    <dbReference type="NCBI Taxonomy" id="2752305"/>
    <lineage>
        <taxon>Bacteria</taxon>
        <taxon>Pseudomonadati</taxon>
        <taxon>Thermodesulfobacteriota</taxon>
        <taxon>Desulfobacteria</taxon>
        <taxon>Desulfobacterales</taxon>
        <taxon>Desulfosarcinaceae</taxon>
        <taxon>Desulfosarcina</taxon>
    </lineage>
</organism>
<feature type="domain" description="CheW-like" evidence="1">
    <location>
        <begin position="8"/>
        <end position="153"/>
    </location>
</feature>
<gene>
    <name evidence="2" type="ORF">DSCOOX_23710</name>
</gene>
<dbReference type="EMBL" id="AP021879">
    <property type="protein sequence ID" value="BBO89191.1"/>
    <property type="molecule type" value="Genomic_DNA"/>
</dbReference>